<dbReference type="PANTHER" id="PTHR43581">
    <property type="entry name" value="ATP/GTP PHOSPHATASE"/>
    <property type="match status" value="1"/>
</dbReference>
<accession>A0A423Q813</accession>
<proteinExistence type="predicted"/>
<evidence type="ECO:0000259" key="1">
    <source>
        <dbReference type="Pfam" id="PF13175"/>
    </source>
</evidence>
<dbReference type="AlphaFoldDB" id="A0A423Q813"/>
<dbReference type="InterPro" id="IPR027417">
    <property type="entry name" value="P-loop_NTPase"/>
</dbReference>
<dbReference type="InterPro" id="IPR041685">
    <property type="entry name" value="AAA_GajA/Old/RecF-like"/>
</dbReference>
<dbReference type="InterPro" id="IPR051396">
    <property type="entry name" value="Bact_Antivir_Def_Nuclease"/>
</dbReference>
<name>A0A423Q813_9GAMM</name>
<organism evidence="3 4">
    <name type="scientific">Salinisphaera orenii YIM 95161</name>
    <dbReference type="NCBI Taxonomy" id="1051139"/>
    <lineage>
        <taxon>Bacteria</taxon>
        <taxon>Pseudomonadati</taxon>
        <taxon>Pseudomonadota</taxon>
        <taxon>Gammaproteobacteria</taxon>
        <taxon>Salinisphaerales</taxon>
        <taxon>Salinisphaeraceae</taxon>
        <taxon>Salinisphaera</taxon>
    </lineage>
</organism>
<dbReference type="Pfam" id="PF20469">
    <property type="entry name" value="OLD-like_TOPRIM"/>
    <property type="match status" value="1"/>
</dbReference>
<dbReference type="CDD" id="cd01026">
    <property type="entry name" value="TOPRIM_OLD"/>
    <property type="match status" value="1"/>
</dbReference>
<dbReference type="CDD" id="cd00267">
    <property type="entry name" value="ABC_ATPase"/>
    <property type="match status" value="1"/>
</dbReference>
<dbReference type="EMBL" id="AYKF01000024">
    <property type="protein sequence ID" value="ROO36387.1"/>
    <property type="molecule type" value="Genomic_DNA"/>
</dbReference>
<evidence type="ECO:0000313" key="4">
    <source>
        <dbReference type="Proteomes" id="UP000285123"/>
    </source>
</evidence>
<evidence type="ECO:0000259" key="2">
    <source>
        <dbReference type="Pfam" id="PF20469"/>
    </source>
</evidence>
<feature type="domain" description="OLD protein-like TOPRIM" evidence="2">
    <location>
        <begin position="238"/>
        <end position="303"/>
    </location>
</feature>
<dbReference type="Gene3D" id="3.40.50.300">
    <property type="entry name" value="P-loop containing nucleotide triphosphate hydrolases"/>
    <property type="match status" value="1"/>
</dbReference>
<dbReference type="Pfam" id="PF13175">
    <property type="entry name" value="AAA_15"/>
    <property type="match status" value="1"/>
</dbReference>
<protein>
    <submittedName>
        <fullName evidence="3">Uncharacterized protein</fullName>
    </submittedName>
</protein>
<dbReference type="InterPro" id="IPR034139">
    <property type="entry name" value="TOPRIM_OLD"/>
</dbReference>
<feature type="domain" description="Endonuclease GajA/Old nuclease/RecF-like AAA" evidence="1">
    <location>
        <begin position="80"/>
        <end position="183"/>
    </location>
</feature>
<comment type="caution">
    <text evidence="3">The sequence shown here is derived from an EMBL/GenBank/DDBJ whole genome shotgun (WGS) entry which is preliminary data.</text>
</comment>
<sequence>MKDLGEDLGKAKAGTTIKGLLDEIMAPIVDAHEDLSHALDTISQILTADGEHRSRHLREFDEAASKVLSDFFPGLTLDLDLQIVDIKEFFKAGDLHVTDEVTGDRRRFDQIGTGAQRAIQMALIRHLAETRSANVEKPSRRLLLIDEPELYLHPQGVRRLRHALSRLAGTGFQVVFSTHSPLMLSRENAADTVIVGKTAADGVTAQKPLRQAVREAVANAESQARTLFELGNLAEIYFAERVVLCEGKTDRRLLPLAYEKLYDQTPELDHIAFVSPGSCADFPKALSVLTAMGIQACAVADLDFAYTHARSGGLLPRDSEDMANAKALLGRLQSDVGFTLGGNGLPQTDRKTGWNAADAWAHFAVDENGCAIVEGSHKDLKANKVWIWRQGCIEHVTGAAGKGEDAIIEQEDQLRALSAADIEQQMPAFKACFDWIRDF</sequence>
<dbReference type="Proteomes" id="UP000285123">
    <property type="component" value="Unassembled WGS sequence"/>
</dbReference>
<gene>
    <name evidence="3" type="ORF">SAHL_02580</name>
</gene>
<reference evidence="3 4" key="1">
    <citation type="submission" date="2013-10" db="EMBL/GenBank/DDBJ databases">
        <title>Salinisphaera halophila YIM 95161 Genome Sequencing.</title>
        <authorList>
            <person name="Lai Q."/>
            <person name="Li C."/>
            <person name="Shao Z."/>
        </authorList>
    </citation>
    <scope>NUCLEOTIDE SEQUENCE [LARGE SCALE GENOMIC DNA]</scope>
    <source>
        <strain evidence="3 4">YIM 95161</strain>
    </source>
</reference>
<evidence type="ECO:0000313" key="3">
    <source>
        <dbReference type="EMBL" id="ROO36387.1"/>
    </source>
</evidence>
<dbReference type="PANTHER" id="PTHR43581:SF4">
    <property type="entry name" value="ATP_GTP PHOSPHATASE"/>
    <property type="match status" value="1"/>
</dbReference>
<dbReference type="SUPFAM" id="SSF52540">
    <property type="entry name" value="P-loop containing nucleoside triphosphate hydrolases"/>
    <property type="match status" value="1"/>
</dbReference>